<dbReference type="Pfam" id="PF02838">
    <property type="entry name" value="Glyco_hydro_20b"/>
    <property type="match status" value="1"/>
</dbReference>
<dbReference type="Pfam" id="PF00754">
    <property type="entry name" value="F5_F8_type_C"/>
    <property type="match status" value="2"/>
</dbReference>
<evidence type="ECO:0000256" key="4">
    <source>
        <dbReference type="SAM" id="MobiDB-lite"/>
    </source>
</evidence>
<feature type="signal peptide" evidence="5">
    <location>
        <begin position="1"/>
        <end position="31"/>
    </location>
</feature>
<dbReference type="EMBL" id="JAJEQE010000006">
    <property type="protein sequence ID" value="MCC2148269.1"/>
    <property type="molecule type" value="Genomic_DNA"/>
</dbReference>
<protein>
    <submittedName>
        <fullName evidence="8">Beta-N-acetylglucosaminidase domain-containing protein</fullName>
    </submittedName>
</protein>
<evidence type="ECO:0000256" key="5">
    <source>
        <dbReference type="SAM" id="SignalP"/>
    </source>
</evidence>
<dbReference type="Gene3D" id="2.60.40.10">
    <property type="entry name" value="Immunoglobulins"/>
    <property type="match status" value="1"/>
</dbReference>
<evidence type="ECO:0000313" key="8">
    <source>
        <dbReference type="EMBL" id="MCC2148269.1"/>
    </source>
</evidence>
<organism evidence="8 9">
    <name type="scientific">Hominisplanchenecus faecis</name>
    <dbReference type="NCBI Taxonomy" id="2885351"/>
    <lineage>
        <taxon>Bacteria</taxon>
        <taxon>Bacillati</taxon>
        <taxon>Bacillota</taxon>
        <taxon>Clostridia</taxon>
        <taxon>Lachnospirales</taxon>
        <taxon>Lachnospiraceae</taxon>
        <taxon>Hominisplanchenecus</taxon>
    </lineage>
</organism>
<dbReference type="InterPro" id="IPR013320">
    <property type="entry name" value="ConA-like_dom_sf"/>
</dbReference>
<evidence type="ECO:0000256" key="2">
    <source>
        <dbReference type="ARBA" id="ARBA00023295"/>
    </source>
</evidence>
<dbReference type="InterPro" id="IPR036116">
    <property type="entry name" value="FN3_sf"/>
</dbReference>
<dbReference type="Gene3D" id="2.60.120.200">
    <property type="match status" value="1"/>
</dbReference>
<feature type="compositionally biased region" description="Low complexity" evidence="4">
    <location>
        <begin position="1860"/>
        <end position="1869"/>
    </location>
</feature>
<accession>A0ABS8ETG5</accession>
<dbReference type="SUPFAM" id="SSF49785">
    <property type="entry name" value="Galactose-binding domain-like"/>
    <property type="match status" value="2"/>
</dbReference>
<dbReference type="InterPro" id="IPR000421">
    <property type="entry name" value="FA58C"/>
</dbReference>
<feature type="region of interest" description="Disordered" evidence="4">
    <location>
        <begin position="1860"/>
        <end position="1880"/>
    </location>
</feature>
<dbReference type="InterPro" id="IPR049019">
    <property type="entry name" value="NagJ-like_helical"/>
</dbReference>
<evidence type="ECO:0000259" key="7">
    <source>
        <dbReference type="PROSITE" id="PS52009"/>
    </source>
</evidence>
<gene>
    <name evidence="8" type="ORF">LKD42_03205</name>
</gene>
<feature type="active site" description="Proton donor" evidence="3">
    <location>
        <position position="306"/>
    </location>
</feature>
<comment type="caution">
    <text evidence="8">The sequence shown here is derived from an EMBL/GenBank/DDBJ whole genome shotgun (WGS) entry which is preliminary data.</text>
</comment>
<evidence type="ECO:0000256" key="3">
    <source>
        <dbReference type="PROSITE-ProRule" id="PRU01353"/>
    </source>
</evidence>
<feature type="chain" id="PRO_5045994246" evidence="5">
    <location>
        <begin position="32"/>
        <end position="2067"/>
    </location>
</feature>
<dbReference type="InterPro" id="IPR017853">
    <property type="entry name" value="GH"/>
</dbReference>
<sequence length="2067" mass="224075">MGKNVKKVISLVLVFAMILTGMTFTGFDAKAADAANDTSATAEYEIYPTPRSVVYQDSSFTLADKTNVVYDSTIDEATQKRLNEVLAIQNITGTVTGAVASNGMNVLVGTKGSDGAVEKWFNDHVTYADDLFDKRDAYVLAIQDNVIAVLGKDTDAAFYGLSSLKMIFNQVTEKAVRKLQIEDYASGQYRGFIEGYYGIPWSVEDRISLMKFGGDFKMNMYIYAPKDEPYHNSQWRELYPADRLEEIRQMVQAGQDSKCRFAWAIHPFMHSAITASTYDADLKVIIAKFEQLYNVGVRQFVLSADDAAGKVSLHARLCKDLDAWCKSKGDVYNLCFVPQVYCAGAVNWSSWSEGEAQTVANYFKHFESLPDVELMWTGESVCYPARQSTFNNFKNSYTNGREAFMWLNWPVNDVNHARLVMGPGDSAILEKGLTNFMGIVTNPLEQAEASKTALFAIADFAWNTADFDAEKSWADGFKYIDSGAPQSLHELCKHMTNPSPGGITAMGESVELTPYINAFKTAYNSNADLTESGNALIEQLQKIVTAADDFQTNGTNENLKEEMKPWVDSLRYLSKASIGFVKTAMGLKAGDDDAVCANYVSAENNYKLSQNCAAPQLNGTIMAEAGAMKIMPFAAQMENYVKKAALKVLDNTFSGGNTSGGGTETGEKRLMYSGLGGFYQGNAGNVIDGNDSTFAWFNASVTANGYIGLDLGAAYKLGKVRILQGRTQTDGDIFSQGILEYSMDNENWTQVDGTYGTNEINVDLTNQSLKARYIRLRTPAATSKWYAIREFQAETFPADEYAYTNTETYKETIVTINKNEAAIPEVKDVILKNGEYIGIDFGNVREISTIAADYTNKDKVTFEYSYNGFNWYPVDTEKGMDAKYIRFINKGEADVTFDINSVSLTNTDADKTIFAEPAGVEGFDAKQAIDNSLTTMFRAGEGAGTLTYRLDAGVKDSLYVIQDGEEISNAKVSIHTNAGKWVEVGTLSKSLNVFKNLVFYNGINEVKITWDGTGAAPAIYEMYTKESDSTAESALTDAISAAKELDEDQYTAESYAVLKAAIKAAEAVAAKENATVEEKAAAVKALDDAIAQLVKRENQPADDGYKKLLPANMTGAADSEELTGEGAGNGIIAAALDGDSSTYWHTNWNDNSKPKAQYSNGTLTGNNNYTITLDKAYAVKALTYLPRPERDKNGVIKNGAVTEANVYVSTDNGETYTKVANVTWSYEGETIPTEKSVEFEPVAGVTNVKFEAIHSEGAEPNMFINAAELNVLAKFVEAPKEENVLEAPEITVTAPAAGETSADAVVSSSKEGKHFEAVADQAADPATLTLNDNVQVSYSDGWGYSGYVTAENDGTNNGKFDVSGEDKAMFIRFRMKSDEITGSGTYQMLGKMDEQYGVQLKSSGVLVYACDAKGSWVESSCAIDSSFWNKWHDILAVFTGTKMQIYVDGKAGTPTSGRANASDNYDVTLKSYNTSTFTTGYNISKDLGSSTTPPYTGLLSDIRIYSGKDYSDNLQKSYAVTAHALDQATPSVNIALTPYTTSTTWYKDGKEVEAGAAFEANANYEVKTVLTAVGDYRFADSSKPQSIKLSDGTSVKPEVNVAADYRSMTVSYSFKTEEVPCTCEITDLVFDNQTIQMAAADTSKTLKLAAKATAADCAAHEKNITYTYTLVDAGTTKAALEGDVLTVSAAGTAKVKVVAELNGKTAEKEITVTVTSDKATEASRTELGNTVNNAKAIDKTLYTEDSVKALETAITNAEAVLAKENASETEVAAAKKAVQDAIDALQKKDTVDKDKEEAQKALSDAVTKADAVYAAGQGQYTKESWDAFEKAYKAAKEAGADLTAAALKDLTAALEKAQAALKTAETPDTEPNPTPTPAEKKLAAPTIKSVKASAAKAGVVVKVIVNAVEGADHYDIYRTVNGKTVLAGSTASGKLVFKDKKAASLKGIKRASYRAVAVSKDANVKASDNGAAKTVKFTANVKIKKAAASGKSVKLSWKRNKKATGYVIYRSTKKNSGYKRIKKINNNKTVSYQDKKIRKKGNYYYKIVTVKKGNASAMSTAKKVKVK</sequence>
<dbReference type="SUPFAM" id="SSF140657">
    <property type="entry name" value="Hyaluronidase post-catalytic domain-like"/>
    <property type="match status" value="1"/>
</dbReference>
<feature type="domain" description="GH84" evidence="7">
    <location>
        <begin position="188"/>
        <end position="465"/>
    </location>
</feature>
<comment type="similarity">
    <text evidence="3">Belongs to the glycosyl hydrolase 84 family.</text>
</comment>
<dbReference type="RefSeq" id="WP_248834806.1">
    <property type="nucleotide sequence ID" value="NZ_JAJEQE010000006.1"/>
</dbReference>
<evidence type="ECO:0000259" key="6">
    <source>
        <dbReference type="PROSITE" id="PS50022"/>
    </source>
</evidence>
<dbReference type="Pfam" id="PF07555">
    <property type="entry name" value="NAGidase"/>
    <property type="match status" value="1"/>
</dbReference>
<keyword evidence="5" id="KW-0732">Signal</keyword>
<keyword evidence="9" id="KW-1185">Reference proteome</keyword>
<dbReference type="Gene3D" id="3.30.379.10">
    <property type="entry name" value="Chitobiase/beta-hexosaminidase domain 2-like"/>
    <property type="match status" value="1"/>
</dbReference>
<evidence type="ECO:0000313" key="9">
    <source>
        <dbReference type="Proteomes" id="UP001299235"/>
    </source>
</evidence>
<keyword evidence="1 3" id="KW-0378">Hydrolase</keyword>
<evidence type="ECO:0000256" key="1">
    <source>
        <dbReference type="ARBA" id="ARBA00022801"/>
    </source>
</evidence>
<dbReference type="SUPFAM" id="SSF55545">
    <property type="entry name" value="beta-N-acetylhexosaminidase-like domain"/>
    <property type="match status" value="1"/>
</dbReference>
<dbReference type="Proteomes" id="UP001299235">
    <property type="component" value="Unassembled WGS sequence"/>
</dbReference>
<dbReference type="Gene3D" id="1.20.58.460">
    <property type="entry name" value="Hyaluronidase post-catalytic domain-like"/>
    <property type="match status" value="1"/>
</dbReference>
<dbReference type="InterPro" id="IPR029018">
    <property type="entry name" value="Hex-like_dom2"/>
</dbReference>
<dbReference type="SUPFAM" id="SSF49265">
    <property type="entry name" value="Fibronectin type III"/>
    <property type="match status" value="1"/>
</dbReference>
<dbReference type="Pfam" id="PF21774">
    <property type="entry name" value="NagJ_C"/>
    <property type="match status" value="1"/>
</dbReference>
<dbReference type="Gene3D" id="3.20.20.80">
    <property type="entry name" value="Glycosidases"/>
    <property type="match status" value="1"/>
</dbReference>
<name>A0ABS8ETG5_9FIRM</name>
<proteinExistence type="inferred from homology"/>
<dbReference type="PROSITE" id="PS50022">
    <property type="entry name" value="FA58C_3"/>
    <property type="match status" value="1"/>
</dbReference>
<keyword evidence="2 3" id="KW-0326">Glycosidase</keyword>
<dbReference type="SUPFAM" id="SSF49899">
    <property type="entry name" value="Concanavalin A-like lectins/glucanases"/>
    <property type="match status" value="1"/>
</dbReference>
<reference evidence="8 9" key="1">
    <citation type="submission" date="2021-10" db="EMBL/GenBank/DDBJ databases">
        <title>Anaerobic single-cell dispensing facilitates the cultivation of human gut bacteria.</title>
        <authorList>
            <person name="Afrizal A."/>
        </authorList>
    </citation>
    <scope>NUCLEOTIDE SEQUENCE [LARGE SCALE GENOMIC DNA]</scope>
    <source>
        <strain evidence="8 9">CLA-AA-H246</strain>
    </source>
</reference>
<feature type="domain" description="F5/8 type C" evidence="6">
    <location>
        <begin position="656"/>
        <end position="798"/>
    </location>
</feature>
<dbReference type="InterPro" id="IPR015882">
    <property type="entry name" value="HEX_bac_N"/>
</dbReference>
<dbReference type="PROSITE" id="PS52009">
    <property type="entry name" value="GH84"/>
    <property type="match status" value="1"/>
</dbReference>
<dbReference type="Gene3D" id="2.60.120.260">
    <property type="entry name" value="Galactose-binding domain-like"/>
    <property type="match status" value="2"/>
</dbReference>
<dbReference type="InterPro" id="IPR011496">
    <property type="entry name" value="O-GlcNAcase_cat"/>
</dbReference>
<dbReference type="SUPFAM" id="SSF51445">
    <property type="entry name" value="(Trans)glycosidases"/>
    <property type="match status" value="1"/>
</dbReference>
<dbReference type="Gene3D" id="1.20.1270.90">
    <property type="entry name" value="AF1782-like"/>
    <property type="match status" value="2"/>
</dbReference>
<dbReference type="PANTHER" id="PTHR13170:SF16">
    <property type="entry name" value="PROTEIN O-GLCNACASE"/>
    <property type="match status" value="1"/>
</dbReference>
<dbReference type="InterPro" id="IPR051822">
    <property type="entry name" value="Glycosyl_Hydrolase_84"/>
</dbReference>
<dbReference type="InterPro" id="IPR008979">
    <property type="entry name" value="Galactose-bd-like_sf"/>
</dbReference>
<dbReference type="Pfam" id="PF07554">
    <property type="entry name" value="FIVAR"/>
    <property type="match status" value="3"/>
</dbReference>
<dbReference type="InterPro" id="IPR013783">
    <property type="entry name" value="Ig-like_fold"/>
</dbReference>
<dbReference type="PANTHER" id="PTHR13170">
    <property type="entry name" value="O-GLCNACASE"/>
    <property type="match status" value="1"/>
</dbReference>